<dbReference type="AlphaFoldDB" id="A0A9D7XG99"/>
<dbReference type="GO" id="GO:0004180">
    <property type="term" value="F:carboxypeptidase activity"/>
    <property type="evidence" value="ECO:0007669"/>
    <property type="project" value="UniProtKB-KW"/>
</dbReference>
<proteinExistence type="predicted"/>
<feature type="signal peptide" evidence="1">
    <location>
        <begin position="1"/>
        <end position="18"/>
    </location>
</feature>
<sequence>MKQLLLGGLLLLSAFSNAQYKEITHPANFRGVIYDLSTNLPIEGAMIKIENQTNEFITMSDVEGYFFLIGAPNGGFKVKISMTGYEDKILENVQRITDVEYHLGLEQKKVQHFDLN</sequence>
<accession>A0A9D7XG99</accession>
<dbReference type="EMBL" id="JADKFW010000004">
    <property type="protein sequence ID" value="MBK9716503.1"/>
    <property type="molecule type" value="Genomic_DNA"/>
</dbReference>
<dbReference type="Pfam" id="PF13715">
    <property type="entry name" value="CarbopepD_reg_2"/>
    <property type="match status" value="1"/>
</dbReference>
<evidence type="ECO:0000313" key="3">
    <source>
        <dbReference type="Proteomes" id="UP000808349"/>
    </source>
</evidence>
<evidence type="ECO:0000256" key="1">
    <source>
        <dbReference type="SAM" id="SignalP"/>
    </source>
</evidence>
<feature type="chain" id="PRO_5039723598" evidence="1">
    <location>
        <begin position="19"/>
        <end position="116"/>
    </location>
</feature>
<dbReference type="Proteomes" id="UP000808349">
    <property type="component" value="Unassembled WGS sequence"/>
</dbReference>
<evidence type="ECO:0000313" key="2">
    <source>
        <dbReference type="EMBL" id="MBK9716503.1"/>
    </source>
</evidence>
<reference evidence="2 3" key="1">
    <citation type="submission" date="2020-10" db="EMBL/GenBank/DDBJ databases">
        <title>Connecting structure to function with the recovery of over 1000 high-quality activated sludge metagenome-assembled genomes encoding full-length rRNA genes using long-read sequencing.</title>
        <authorList>
            <person name="Singleton C.M."/>
            <person name="Petriglieri F."/>
            <person name="Kristensen J.M."/>
            <person name="Kirkegaard R.H."/>
            <person name="Michaelsen T.Y."/>
            <person name="Andersen M.H."/>
            <person name="Karst S.M."/>
            <person name="Dueholm M.S."/>
            <person name="Nielsen P.H."/>
            <person name="Albertsen M."/>
        </authorList>
    </citation>
    <scope>NUCLEOTIDE SEQUENCE [LARGE SCALE GENOMIC DNA]</scope>
    <source>
        <strain evidence="2">Ribe_18-Q3-R11-54_BAT3C.373</strain>
    </source>
</reference>
<comment type="caution">
    <text evidence="2">The sequence shown here is derived from an EMBL/GenBank/DDBJ whole genome shotgun (WGS) entry which is preliminary data.</text>
</comment>
<keyword evidence="1" id="KW-0732">Signal</keyword>
<protein>
    <submittedName>
        <fullName evidence="2">Carboxypeptidase-like regulatory domain-containing protein</fullName>
    </submittedName>
</protein>
<keyword evidence="2" id="KW-0121">Carboxypeptidase</keyword>
<name>A0A9D7XG99_9BACT</name>
<dbReference type="InterPro" id="IPR008969">
    <property type="entry name" value="CarboxyPept-like_regulatory"/>
</dbReference>
<dbReference type="SUPFAM" id="SSF49464">
    <property type="entry name" value="Carboxypeptidase regulatory domain-like"/>
    <property type="match status" value="1"/>
</dbReference>
<gene>
    <name evidence="2" type="ORF">IPO85_03075</name>
</gene>
<dbReference type="Gene3D" id="2.60.40.1120">
    <property type="entry name" value="Carboxypeptidase-like, regulatory domain"/>
    <property type="match status" value="1"/>
</dbReference>
<organism evidence="2 3">
    <name type="scientific">Candidatus Defluviibacterium haderslevense</name>
    <dbReference type="NCBI Taxonomy" id="2981993"/>
    <lineage>
        <taxon>Bacteria</taxon>
        <taxon>Pseudomonadati</taxon>
        <taxon>Bacteroidota</taxon>
        <taxon>Saprospiria</taxon>
        <taxon>Saprospirales</taxon>
        <taxon>Saprospiraceae</taxon>
        <taxon>Candidatus Defluviibacterium</taxon>
    </lineage>
</organism>
<keyword evidence="2" id="KW-0378">Hydrolase</keyword>
<keyword evidence="2" id="KW-0645">Protease</keyword>